<sequence length="156" mass="17501">MGVAFRAPACGVGEEVEVFQTVAGFGRKLQNVNLLAPREVYRELLRQYYTPYVASGLLKQWFQNPQQALGRYGSSPWPDRIEIRGYIRENKGRYVVFGEVVEVTSVPGEERRGEVLLLVERTGDRWWITEIQKQILGLALPGVYGGKGGDGHGFQG</sequence>
<accession>A0A7V3YLK8</accession>
<comment type="caution">
    <text evidence="1">The sequence shown here is derived from an EMBL/GenBank/DDBJ whole genome shotgun (WGS) entry which is preliminary data.</text>
</comment>
<gene>
    <name evidence="1" type="ORF">ENU96_04530</name>
</gene>
<reference evidence="1" key="1">
    <citation type="journal article" date="2020" name="mSystems">
        <title>Genome- and Community-Level Interaction Insights into Carbon Utilization and Element Cycling Functions of Hydrothermarchaeota in Hydrothermal Sediment.</title>
        <authorList>
            <person name="Zhou Z."/>
            <person name="Liu Y."/>
            <person name="Xu W."/>
            <person name="Pan J."/>
            <person name="Luo Z.H."/>
            <person name="Li M."/>
        </authorList>
    </citation>
    <scope>NUCLEOTIDE SEQUENCE [LARGE SCALE GENOMIC DNA]</scope>
    <source>
        <strain evidence="1">SpSt-716</strain>
    </source>
</reference>
<dbReference type="EMBL" id="DTEN01000181">
    <property type="protein sequence ID" value="HGI74923.1"/>
    <property type="molecule type" value="Genomic_DNA"/>
</dbReference>
<dbReference type="AlphaFoldDB" id="A0A7V3YLK8"/>
<proteinExistence type="predicted"/>
<evidence type="ECO:0000313" key="1">
    <source>
        <dbReference type="EMBL" id="HGI74923.1"/>
    </source>
</evidence>
<protein>
    <submittedName>
        <fullName evidence="1">Uncharacterized protein</fullName>
    </submittedName>
</protein>
<name>A0A7V3YLK8_9BACT</name>
<organism evidence="1">
    <name type="scientific">Candidatus Caldatribacterium californiense</name>
    <dbReference type="NCBI Taxonomy" id="1454726"/>
    <lineage>
        <taxon>Bacteria</taxon>
        <taxon>Pseudomonadati</taxon>
        <taxon>Atribacterota</taxon>
        <taxon>Atribacteria</taxon>
        <taxon>Atribacterales</taxon>
        <taxon>Candidatus Caldatribacteriaceae</taxon>
        <taxon>Candidatus Caldatribacterium</taxon>
    </lineage>
</organism>